<accession>A0A7X9XCY6</accession>
<keyword evidence="3 5" id="KW-1133">Transmembrane helix</keyword>
<keyword evidence="4 5" id="KW-0472">Membrane</keyword>
<feature type="transmembrane region" description="Helical" evidence="5">
    <location>
        <begin position="182"/>
        <end position="208"/>
    </location>
</feature>
<evidence type="ECO:0000256" key="4">
    <source>
        <dbReference type="ARBA" id="ARBA00023136"/>
    </source>
</evidence>
<feature type="domain" description="O-antigen ligase-related" evidence="6">
    <location>
        <begin position="184"/>
        <end position="328"/>
    </location>
</feature>
<dbReference type="RefSeq" id="WP_169660417.1">
    <property type="nucleotide sequence ID" value="NZ_JABANE010000144.1"/>
</dbReference>
<comment type="subcellular location">
    <subcellularLocation>
        <location evidence="1">Membrane</location>
        <topology evidence="1">Multi-pass membrane protein</topology>
    </subcellularLocation>
</comment>
<evidence type="ECO:0000256" key="3">
    <source>
        <dbReference type="ARBA" id="ARBA00022989"/>
    </source>
</evidence>
<feature type="transmembrane region" description="Helical" evidence="5">
    <location>
        <begin position="7"/>
        <end position="24"/>
    </location>
</feature>
<evidence type="ECO:0000256" key="5">
    <source>
        <dbReference type="SAM" id="Phobius"/>
    </source>
</evidence>
<dbReference type="InterPro" id="IPR007016">
    <property type="entry name" value="O-antigen_ligase-rel_domated"/>
</dbReference>
<feature type="transmembrane region" description="Helical" evidence="5">
    <location>
        <begin position="146"/>
        <end position="170"/>
    </location>
</feature>
<evidence type="ECO:0000313" key="8">
    <source>
        <dbReference type="Proteomes" id="UP000576082"/>
    </source>
</evidence>
<dbReference type="PANTHER" id="PTHR37422:SF13">
    <property type="entry name" value="LIPOPOLYSACCHARIDE BIOSYNTHESIS PROTEIN PA4999-RELATED"/>
    <property type="match status" value="1"/>
</dbReference>
<dbReference type="EMBL" id="JABANE010000144">
    <property type="protein sequence ID" value="NME72223.1"/>
    <property type="molecule type" value="Genomic_DNA"/>
</dbReference>
<evidence type="ECO:0000313" key="7">
    <source>
        <dbReference type="EMBL" id="NME72223.1"/>
    </source>
</evidence>
<gene>
    <name evidence="7" type="ORF">HHU12_29960</name>
</gene>
<keyword evidence="8" id="KW-1185">Reference proteome</keyword>
<proteinExistence type="predicted"/>
<feature type="transmembrane region" description="Helical" evidence="5">
    <location>
        <begin position="355"/>
        <end position="380"/>
    </location>
</feature>
<dbReference type="Pfam" id="PF04932">
    <property type="entry name" value="Wzy_C"/>
    <property type="match status" value="1"/>
</dbReference>
<feature type="transmembrane region" description="Helical" evidence="5">
    <location>
        <begin position="315"/>
        <end position="335"/>
    </location>
</feature>
<dbReference type="Proteomes" id="UP000576082">
    <property type="component" value="Unassembled WGS sequence"/>
</dbReference>
<protein>
    <recommendedName>
        <fullName evidence="6">O-antigen ligase-related domain-containing protein</fullName>
    </recommendedName>
</protein>
<feature type="transmembrane region" description="Helical" evidence="5">
    <location>
        <begin position="30"/>
        <end position="46"/>
    </location>
</feature>
<evidence type="ECO:0000259" key="6">
    <source>
        <dbReference type="Pfam" id="PF04932"/>
    </source>
</evidence>
<organism evidence="7 8">
    <name type="scientific">Flammeovirga aprica JL-4</name>
    <dbReference type="NCBI Taxonomy" id="694437"/>
    <lineage>
        <taxon>Bacteria</taxon>
        <taxon>Pseudomonadati</taxon>
        <taxon>Bacteroidota</taxon>
        <taxon>Cytophagia</taxon>
        <taxon>Cytophagales</taxon>
        <taxon>Flammeovirgaceae</taxon>
        <taxon>Flammeovirga</taxon>
    </lineage>
</organism>
<dbReference type="AlphaFoldDB" id="A0A7X9XCY6"/>
<comment type="caution">
    <text evidence="7">The sequence shown here is derived from an EMBL/GenBank/DDBJ whole genome shotgun (WGS) entry which is preliminary data.</text>
</comment>
<name>A0A7X9XCY6_9BACT</name>
<feature type="transmembrane region" description="Helical" evidence="5">
    <location>
        <begin position="58"/>
        <end position="77"/>
    </location>
</feature>
<feature type="transmembrane region" description="Helical" evidence="5">
    <location>
        <begin position="220"/>
        <end position="238"/>
    </location>
</feature>
<dbReference type="GO" id="GO:0016020">
    <property type="term" value="C:membrane"/>
    <property type="evidence" value="ECO:0007669"/>
    <property type="project" value="UniProtKB-SubCell"/>
</dbReference>
<dbReference type="PANTHER" id="PTHR37422">
    <property type="entry name" value="TEICHURONIC ACID BIOSYNTHESIS PROTEIN TUAE"/>
    <property type="match status" value="1"/>
</dbReference>
<evidence type="ECO:0000256" key="1">
    <source>
        <dbReference type="ARBA" id="ARBA00004141"/>
    </source>
</evidence>
<keyword evidence="2 5" id="KW-0812">Transmembrane</keyword>
<evidence type="ECO:0000256" key="2">
    <source>
        <dbReference type="ARBA" id="ARBA00022692"/>
    </source>
</evidence>
<dbReference type="InterPro" id="IPR051533">
    <property type="entry name" value="WaaL-like"/>
</dbReference>
<reference evidence="7 8" key="1">
    <citation type="submission" date="2020-04" db="EMBL/GenBank/DDBJ databases">
        <title>Flammeovirga sp. SR4, a novel species isolated from seawater.</title>
        <authorList>
            <person name="Wang X."/>
        </authorList>
    </citation>
    <scope>NUCLEOTIDE SEQUENCE [LARGE SCALE GENOMIC DNA]</scope>
    <source>
        <strain evidence="7 8">ATCC 23126</strain>
    </source>
</reference>
<sequence length="391" mass="45521">MYIKKLIYFIFFGTILYFEALSISGVKISLLWKFILIIIPFTHLFFSSKKKIDRITYIYLLFSLSVIINTDVFYHPFDSISDFFKLLPFVLAYHYGKILSTNNLLKIIYNVSQFVLLSTIPFQLNLIKPLNSGYDLSIYGIDKEGFIGIFQNPHSASITLAISLSVYIVIGQNFSKSKVSYLLLIAFGSFSLYLTYVRTGWAIFIIFISVYNYKKIKLKSLPALTLLLFILMYSYNYIKENDKTLQYRVSDTTIYNNNSSNNLGSGRVRFFIAGLEVFYESSFFEKIWGIGNDIHERMKPKTNLSIRTHNGYSDVLLMCGIIGFSLFLIFHWHYLIMILKTDSFKFLNLAMFSSYIILNLSQGGNFFIFDILQGFILAFSNHEEYKRRIRI</sequence>